<evidence type="ECO:0000256" key="4">
    <source>
        <dbReference type="ARBA" id="ARBA00023163"/>
    </source>
</evidence>
<dbReference type="EMBL" id="LFIV01000032">
    <property type="protein sequence ID" value="KZL74503.1"/>
    <property type="molecule type" value="Genomic_DNA"/>
</dbReference>
<dbReference type="InterPro" id="IPR050797">
    <property type="entry name" value="Carb_Metab_Trans_Reg"/>
</dbReference>
<feature type="domain" description="Zn(2)-C6 fungal-type" evidence="7">
    <location>
        <begin position="336"/>
        <end position="370"/>
    </location>
</feature>
<dbReference type="PANTHER" id="PTHR31668:SF26">
    <property type="entry name" value="GLUCOSE TRANSPORT TRANSCRIPTION REGULATOR RGT1-RELATED"/>
    <property type="match status" value="1"/>
</dbReference>
<dbReference type="InterPro" id="IPR001138">
    <property type="entry name" value="Zn2Cys6_DnaBD"/>
</dbReference>
<feature type="compositionally biased region" description="Polar residues" evidence="6">
    <location>
        <begin position="464"/>
        <end position="482"/>
    </location>
</feature>
<feature type="compositionally biased region" description="Low complexity" evidence="6">
    <location>
        <begin position="213"/>
        <end position="239"/>
    </location>
</feature>
<proteinExistence type="predicted"/>
<evidence type="ECO:0000256" key="5">
    <source>
        <dbReference type="ARBA" id="ARBA00023242"/>
    </source>
</evidence>
<dbReference type="SMART" id="SM00066">
    <property type="entry name" value="GAL4"/>
    <property type="match status" value="1"/>
</dbReference>
<feature type="compositionally biased region" description="Basic and acidic residues" evidence="6">
    <location>
        <begin position="165"/>
        <end position="174"/>
    </location>
</feature>
<dbReference type="Gene3D" id="4.10.240.10">
    <property type="entry name" value="Zn(2)-C6 fungal-type DNA-binding domain"/>
    <property type="match status" value="1"/>
</dbReference>
<feature type="compositionally biased region" description="Basic and acidic residues" evidence="6">
    <location>
        <begin position="126"/>
        <end position="139"/>
    </location>
</feature>
<evidence type="ECO:0000256" key="1">
    <source>
        <dbReference type="ARBA" id="ARBA00022723"/>
    </source>
</evidence>
<dbReference type="STRING" id="708197.A0A166VFC0"/>
<comment type="caution">
    <text evidence="8">The sequence shown here is derived from an EMBL/GenBank/DDBJ whole genome shotgun (WGS) entry which is preliminary data.</text>
</comment>
<evidence type="ECO:0000256" key="2">
    <source>
        <dbReference type="ARBA" id="ARBA00023015"/>
    </source>
</evidence>
<evidence type="ECO:0000313" key="8">
    <source>
        <dbReference type="EMBL" id="KZL74503.1"/>
    </source>
</evidence>
<evidence type="ECO:0000256" key="6">
    <source>
        <dbReference type="SAM" id="MobiDB-lite"/>
    </source>
</evidence>
<dbReference type="GO" id="GO:0008270">
    <property type="term" value="F:zinc ion binding"/>
    <property type="evidence" value="ECO:0007669"/>
    <property type="project" value="InterPro"/>
</dbReference>
<feature type="compositionally biased region" description="Basic and acidic residues" evidence="6">
    <location>
        <begin position="99"/>
        <end position="117"/>
    </location>
</feature>
<dbReference type="AlphaFoldDB" id="A0A166VFC0"/>
<dbReference type="GO" id="GO:0000981">
    <property type="term" value="F:DNA-binding transcription factor activity, RNA polymerase II-specific"/>
    <property type="evidence" value="ECO:0007669"/>
    <property type="project" value="InterPro"/>
</dbReference>
<reference evidence="8 9" key="1">
    <citation type="submission" date="2015-06" db="EMBL/GenBank/DDBJ databases">
        <title>Survival trade-offs in plant roots during colonization by closely related pathogenic and mutualistic fungi.</title>
        <authorList>
            <person name="Hacquard S."/>
            <person name="Kracher B."/>
            <person name="Hiruma K."/>
            <person name="Weinman A."/>
            <person name="Muench P."/>
            <person name="Garrido Oter R."/>
            <person name="Ver Loren van Themaat E."/>
            <person name="Dallerey J.-F."/>
            <person name="Damm U."/>
            <person name="Henrissat B."/>
            <person name="Lespinet O."/>
            <person name="Thon M."/>
            <person name="Kemen E."/>
            <person name="McHardy A.C."/>
            <person name="Schulze-Lefert P."/>
            <person name="O'Connell R.J."/>
        </authorList>
    </citation>
    <scope>NUCLEOTIDE SEQUENCE [LARGE SCALE GENOMIC DNA]</scope>
    <source>
        <strain evidence="8 9">0861</strain>
    </source>
</reference>
<feature type="region of interest" description="Disordered" evidence="6">
    <location>
        <begin position="81"/>
        <end position="333"/>
    </location>
</feature>
<feature type="non-terminal residue" evidence="8">
    <location>
        <position position="946"/>
    </location>
</feature>
<feature type="region of interest" description="Disordered" evidence="6">
    <location>
        <begin position="418"/>
        <end position="490"/>
    </location>
</feature>
<feature type="compositionally biased region" description="Pro residues" evidence="6">
    <location>
        <begin position="266"/>
        <end position="294"/>
    </location>
</feature>
<dbReference type="PANTHER" id="PTHR31668">
    <property type="entry name" value="GLUCOSE TRANSPORT TRANSCRIPTION REGULATOR RGT1-RELATED-RELATED"/>
    <property type="match status" value="1"/>
</dbReference>
<feature type="non-terminal residue" evidence="8">
    <location>
        <position position="1"/>
    </location>
</feature>
<name>A0A166VFC0_9PEZI</name>
<gene>
    <name evidence="8" type="ORF">CT0861_11375</name>
</gene>
<evidence type="ECO:0000256" key="3">
    <source>
        <dbReference type="ARBA" id="ARBA00023125"/>
    </source>
</evidence>
<dbReference type="CDD" id="cd00067">
    <property type="entry name" value="GAL4"/>
    <property type="match status" value="1"/>
</dbReference>
<sequence>LIRPLYFIRLVLQLRFHITSRLVDTRAACASPVPGSKPNSSILQYLAQGVVSLHVALPAEIDTFFFFAIYLSTLAIMSSAREGDPTEEERLQVQGLQGDRLESDRMQDEGIHEDRIPADSIQNERVQSERIDDRLQDERLPDEEGLSDERMEDERIQSYPSPQMPEERIQDSDRMQSYPSPSAEAQDTGPYYHAGPRDDTQQDQPQPQPPPTSQQQPSHSASVEELQLAAQLGQDLAAEPMMHVTDPDMNVEDPNLRSIMPHPHPEQPQPQPQPQHQAPPPPPPPPPRPYVPEEPLPESLQQHVPVPVAMDHHHLAQSYALGDNTPPRKRSKVSRACDECRRKKVKCDAQSDSGDNPCSNCKRSGIRCMFSRVPQKRGPSKGYIKELADRINSIEGKLEIQSESLPPDSMVHWTSAAASLNSTSGPGEDASRKRPFSSISSADLSTPAPQRQATWGTEHRPLQPMTTPSDRFQSSPFTTNGLAPQPMPIKNDMQPRPPVAPMDGSVTDMPDIDQARDVDDEVFNGYLTMIQPYLPFLPSSKALIQDYLAQCPGLLREAFVEALSGTIHSFPSFQSGSPGDVRLAHTLLVEWEASDSTSRTPVANLVFLQTLLLMIIEADNRPLGSIGAPKESLLGRAVASANALKLYQAKADLSEADAGSDTESELRVRIWWSLVMLDRWNAVGAAVPSLIRDESVVVSASLRVVVGEIQYLLIRASKFLSRASVMITNFQEPLNSTFADRMVGSFMDAWVEDFREDLPAHIEAGSYPVVHLVYWHCRLLAYLLNPSAKSTDALWPTKELINLLVSHSQLITPLHHHFTVLAVITLIELAKVDKTKEDATRLLGEFRDSSLPASVFDGLVRDKIADHLRPSTSAAAASAPSAMEAAASQGLQHLADLATLSSAAADKAEGTHTYRTAPNYEDMGFDPRPLLLVGYLNVVRATQQAA</sequence>
<feature type="compositionally biased region" description="Basic and acidic residues" evidence="6">
    <location>
        <begin position="147"/>
        <end position="156"/>
    </location>
</feature>
<feature type="compositionally biased region" description="Basic and acidic residues" evidence="6">
    <location>
        <begin position="81"/>
        <end position="91"/>
    </location>
</feature>
<evidence type="ECO:0000259" key="7">
    <source>
        <dbReference type="PROSITE" id="PS50048"/>
    </source>
</evidence>
<evidence type="ECO:0000313" key="9">
    <source>
        <dbReference type="Proteomes" id="UP000076552"/>
    </source>
</evidence>
<dbReference type="GO" id="GO:0003677">
    <property type="term" value="F:DNA binding"/>
    <property type="evidence" value="ECO:0007669"/>
    <property type="project" value="UniProtKB-KW"/>
</dbReference>
<keyword evidence="9" id="KW-1185">Reference proteome</keyword>
<accession>A0A166VFC0</accession>
<dbReference type="PROSITE" id="PS00463">
    <property type="entry name" value="ZN2_CY6_FUNGAL_1"/>
    <property type="match status" value="1"/>
</dbReference>
<protein>
    <submittedName>
        <fullName evidence="8">C6 finger domain-containing protein</fullName>
    </submittedName>
</protein>
<dbReference type="CDD" id="cd12148">
    <property type="entry name" value="fungal_TF_MHR"/>
    <property type="match status" value="1"/>
</dbReference>
<feature type="compositionally biased region" description="Polar residues" evidence="6">
    <location>
        <begin position="437"/>
        <end position="455"/>
    </location>
</feature>
<keyword evidence="3" id="KW-0238">DNA-binding</keyword>
<dbReference type="InterPro" id="IPR036864">
    <property type="entry name" value="Zn2-C6_fun-type_DNA-bd_sf"/>
</dbReference>
<keyword evidence="2" id="KW-0805">Transcription regulation</keyword>
<dbReference type="GO" id="GO:0006351">
    <property type="term" value="P:DNA-templated transcription"/>
    <property type="evidence" value="ECO:0007669"/>
    <property type="project" value="InterPro"/>
</dbReference>
<keyword evidence="5" id="KW-0539">Nucleus</keyword>
<organism evidence="8 9">
    <name type="scientific">Colletotrichum tofieldiae</name>
    <dbReference type="NCBI Taxonomy" id="708197"/>
    <lineage>
        <taxon>Eukaryota</taxon>
        <taxon>Fungi</taxon>
        <taxon>Dikarya</taxon>
        <taxon>Ascomycota</taxon>
        <taxon>Pezizomycotina</taxon>
        <taxon>Sordariomycetes</taxon>
        <taxon>Hypocreomycetidae</taxon>
        <taxon>Glomerellales</taxon>
        <taxon>Glomerellaceae</taxon>
        <taxon>Colletotrichum</taxon>
        <taxon>Colletotrichum spaethianum species complex</taxon>
    </lineage>
</organism>
<keyword evidence="1" id="KW-0479">Metal-binding</keyword>
<dbReference type="PROSITE" id="PS50048">
    <property type="entry name" value="ZN2_CY6_FUNGAL_2"/>
    <property type="match status" value="1"/>
</dbReference>
<dbReference type="SUPFAM" id="SSF57701">
    <property type="entry name" value="Zn2/Cys6 DNA-binding domain"/>
    <property type="match status" value="1"/>
</dbReference>
<feature type="compositionally biased region" description="Polar residues" evidence="6">
    <location>
        <begin position="175"/>
        <end position="185"/>
    </location>
</feature>
<dbReference type="Proteomes" id="UP000076552">
    <property type="component" value="Unassembled WGS sequence"/>
</dbReference>
<dbReference type="Pfam" id="PF00172">
    <property type="entry name" value="Zn_clus"/>
    <property type="match status" value="1"/>
</dbReference>
<keyword evidence="4" id="KW-0804">Transcription</keyword>